<dbReference type="SUPFAM" id="SSF47384">
    <property type="entry name" value="Homodimeric domain of signal transducing histidine kinase"/>
    <property type="match status" value="1"/>
</dbReference>
<keyword evidence="7" id="KW-0812">Transmembrane</keyword>
<dbReference type="PANTHER" id="PTHR43711">
    <property type="entry name" value="TWO-COMPONENT HISTIDINE KINASE"/>
    <property type="match status" value="1"/>
</dbReference>
<feature type="domain" description="PAS" evidence="9">
    <location>
        <begin position="104"/>
        <end position="151"/>
    </location>
</feature>
<dbReference type="PRINTS" id="PR00344">
    <property type="entry name" value="BCTRLSENSOR"/>
</dbReference>
<dbReference type="Gene3D" id="3.30.450.20">
    <property type="entry name" value="PAS domain"/>
    <property type="match status" value="1"/>
</dbReference>
<name>A0A8J7TMP9_9BACT</name>
<dbReference type="SUPFAM" id="SSF55785">
    <property type="entry name" value="PYP-like sensor domain (PAS domain)"/>
    <property type="match status" value="1"/>
</dbReference>
<proteinExistence type="predicted"/>
<dbReference type="InterPro" id="IPR035965">
    <property type="entry name" value="PAS-like_dom_sf"/>
</dbReference>
<dbReference type="FunFam" id="3.30.565.10:FF:000006">
    <property type="entry name" value="Sensor histidine kinase WalK"/>
    <property type="match status" value="1"/>
</dbReference>
<sequence>MSQPPNRSLKKEVKSKPSAKRWLIACDILAMLLLLTMVLRLVLDKTTGNAGQWLAFPVILLLVCRFIISQKASKAGESSETPSPLEVEHLRTRVAEQQQTIEEISDRTRLLLENIGVGILITDSLGTIRFIGLQAARLTGYSRSELADRSLESLFKNGTPTFSDLVTRNFPARLICQGKNGEEIWVDLWLAQVMLEKKLCYVVSMCDASEAVKAVQRRQELIAQITHELRSPLTAIYASLSILTRKDKMKPEDEANILTVCSRNAQSMKLTIDEILDYSKLEAGKLVVELNPVNLQEIVYQATESVRSLAESKTLSLKVEIEPLVVLADSRRIIQVLTNLLSNAIKHSPRNKSLTVAAWAKGDRVEVSVADQGAGVSDDDKKKLFSSFAQGDDAKAIPESSSGLGLAFCKEIVNLHKGEIWIDDAPGGGAMFVFSLRKA</sequence>
<evidence type="ECO:0000259" key="9">
    <source>
        <dbReference type="PROSITE" id="PS50112"/>
    </source>
</evidence>
<evidence type="ECO:0000256" key="3">
    <source>
        <dbReference type="ARBA" id="ARBA00022553"/>
    </source>
</evidence>
<dbReference type="InterPro" id="IPR003661">
    <property type="entry name" value="HisK_dim/P_dom"/>
</dbReference>
<dbReference type="Proteomes" id="UP000664277">
    <property type="component" value="Unassembled WGS sequence"/>
</dbReference>
<dbReference type="InterPro" id="IPR036097">
    <property type="entry name" value="HisK_dim/P_sf"/>
</dbReference>
<dbReference type="Pfam" id="PF13426">
    <property type="entry name" value="PAS_9"/>
    <property type="match status" value="1"/>
</dbReference>
<organism evidence="10 11">
    <name type="scientific">Candidatus Obscuribacter phosphatis</name>
    <dbReference type="NCBI Taxonomy" id="1906157"/>
    <lineage>
        <taxon>Bacteria</taxon>
        <taxon>Bacillati</taxon>
        <taxon>Candidatus Melainabacteria</taxon>
        <taxon>Candidatus Obscuribacterales</taxon>
        <taxon>Candidatus Obscuribacteraceae</taxon>
        <taxon>Candidatus Obscuribacter</taxon>
    </lineage>
</organism>
<dbReference type="InterPro" id="IPR000014">
    <property type="entry name" value="PAS"/>
</dbReference>
<dbReference type="SMART" id="SM00091">
    <property type="entry name" value="PAS"/>
    <property type="match status" value="1"/>
</dbReference>
<evidence type="ECO:0000256" key="6">
    <source>
        <dbReference type="ARBA" id="ARBA00023012"/>
    </source>
</evidence>
<dbReference type="AlphaFoldDB" id="A0A8J7TMP9"/>
<evidence type="ECO:0000256" key="7">
    <source>
        <dbReference type="SAM" id="Phobius"/>
    </source>
</evidence>
<dbReference type="Pfam" id="PF02518">
    <property type="entry name" value="HATPase_c"/>
    <property type="match status" value="1"/>
</dbReference>
<dbReference type="PROSITE" id="PS50112">
    <property type="entry name" value="PAS"/>
    <property type="match status" value="1"/>
</dbReference>
<keyword evidence="7" id="KW-0472">Membrane</keyword>
<dbReference type="InterPro" id="IPR004358">
    <property type="entry name" value="Sig_transdc_His_kin-like_C"/>
</dbReference>
<dbReference type="InterPro" id="IPR005467">
    <property type="entry name" value="His_kinase_dom"/>
</dbReference>
<feature type="domain" description="Histidine kinase" evidence="8">
    <location>
        <begin position="224"/>
        <end position="439"/>
    </location>
</feature>
<keyword evidence="4" id="KW-0808">Transferase</keyword>
<dbReference type="PROSITE" id="PS50109">
    <property type="entry name" value="HIS_KIN"/>
    <property type="match status" value="1"/>
</dbReference>
<dbReference type="CDD" id="cd00130">
    <property type="entry name" value="PAS"/>
    <property type="match status" value="1"/>
</dbReference>
<keyword evidence="7" id="KW-1133">Transmembrane helix</keyword>
<evidence type="ECO:0000256" key="1">
    <source>
        <dbReference type="ARBA" id="ARBA00000085"/>
    </source>
</evidence>
<reference evidence="10" key="1">
    <citation type="submission" date="2021-02" db="EMBL/GenBank/DDBJ databases">
        <title>Genome-Resolved Metagenomics of a Microbial Community Performing Photosynthetic Biological Nutrient Removal.</title>
        <authorList>
            <person name="Mcdaniel E.A."/>
        </authorList>
    </citation>
    <scope>NUCLEOTIDE SEQUENCE</scope>
    <source>
        <strain evidence="10">UWPOB_OBS1</strain>
    </source>
</reference>
<dbReference type="GO" id="GO:0000155">
    <property type="term" value="F:phosphorelay sensor kinase activity"/>
    <property type="evidence" value="ECO:0007669"/>
    <property type="project" value="InterPro"/>
</dbReference>
<dbReference type="SMART" id="SM00387">
    <property type="entry name" value="HATPase_c"/>
    <property type="match status" value="1"/>
</dbReference>
<dbReference type="Pfam" id="PF00512">
    <property type="entry name" value="HisKA"/>
    <property type="match status" value="1"/>
</dbReference>
<protein>
    <recommendedName>
        <fullName evidence="2">histidine kinase</fullName>
        <ecNumber evidence="2">2.7.13.3</ecNumber>
    </recommendedName>
</protein>
<evidence type="ECO:0000313" key="10">
    <source>
        <dbReference type="EMBL" id="MBN8661251.1"/>
    </source>
</evidence>
<evidence type="ECO:0000259" key="8">
    <source>
        <dbReference type="PROSITE" id="PS50109"/>
    </source>
</evidence>
<evidence type="ECO:0000256" key="2">
    <source>
        <dbReference type="ARBA" id="ARBA00012438"/>
    </source>
</evidence>
<comment type="catalytic activity">
    <reaction evidence="1">
        <text>ATP + protein L-histidine = ADP + protein N-phospho-L-histidine.</text>
        <dbReference type="EC" id="2.7.13.3"/>
    </reaction>
</comment>
<dbReference type="EC" id="2.7.13.3" evidence="2"/>
<evidence type="ECO:0000256" key="5">
    <source>
        <dbReference type="ARBA" id="ARBA00022777"/>
    </source>
</evidence>
<accession>A0A8J7TMP9</accession>
<dbReference type="SMART" id="SM00388">
    <property type="entry name" value="HisKA"/>
    <property type="match status" value="1"/>
</dbReference>
<keyword evidence="6" id="KW-0902">Two-component regulatory system</keyword>
<feature type="transmembrane region" description="Helical" evidence="7">
    <location>
        <begin position="49"/>
        <end position="68"/>
    </location>
</feature>
<dbReference type="EMBL" id="JAFLCK010000018">
    <property type="protein sequence ID" value="MBN8661251.1"/>
    <property type="molecule type" value="Genomic_DNA"/>
</dbReference>
<feature type="transmembrane region" description="Helical" evidence="7">
    <location>
        <begin position="21"/>
        <end position="43"/>
    </location>
</feature>
<dbReference type="PANTHER" id="PTHR43711:SF1">
    <property type="entry name" value="HISTIDINE KINASE 1"/>
    <property type="match status" value="1"/>
</dbReference>
<keyword evidence="3" id="KW-0597">Phosphoprotein</keyword>
<dbReference type="NCBIfam" id="TIGR00229">
    <property type="entry name" value="sensory_box"/>
    <property type="match status" value="1"/>
</dbReference>
<gene>
    <name evidence="10" type="ORF">J0M35_12865</name>
</gene>
<evidence type="ECO:0000313" key="11">
    <source>
        <dbReference type="Proteomes" id="UP000664277"/>
    </source>
</evidence>
<comment type="caution">
    <text evidence="10">The sequence shown here is derived from an EMBL/GenBank/DDBJ whole genome shotgun (WGS) entry which is preliminary data.</text>
</comment>
<dbReference type="Gene3D" id="3.30.565.10">
    <property type="entry name" value="Histidine kinase-like ATPase, C-terminal domain"/>
    <property type="match status" value="1"/>
</dbReference>
<dbReference type="SUPFAM" id="SSF55874">
    <property type="entry name" value="ATPase domain of HSP90 chaperone/DNA topoisomerase II/histidine kinase"/>
    <property type="match status" value="1"/>
</dbReference>
<evidence type="ECO:0000256" key="4">
    <source>
        <dbReference type="ARBA" id="ARBA00022679"/>
    </source>
</evidence>
<dbReference type="Gene3D" id="1.10.287.130">
    <property type="match status" value="1"/>
</dbReference>
<dbReference type="CDD" id="cd00082">
    <property type="entry name" value="HisKA"/>
    <property type="match status" value="1"/>
</dbReference>
<dbReference type="InterPro" id="IPR036890">
    <property type="entry name" value="HATPase_C_sf"/>
</dbReference>
<dbReference type="InterPro" id="IPR003594">
    <property type="entry name" value="HATPase_dom"/>
</dbReference>
<dbReference type="InterPro" id="IPR050736">
    <property type="entry name" value="Sensor_HK_Regulatory"/>
</dbReference>
<keyword evidence="5 10" id="KW-0418">Kinase</keyword>